<sequence length="131" mass="13117">MIETRNAAPDELSPASRSAALLMAGQAVVLAVLVVISLVQVINGSADDVTQALTEAALVLVFAGCAAALALALHRGKGLARTPTLVWNALLIPVGVSMLGGGAVAIGLAVLLWAVATIAAAVMMPRPDLDA</sequence>
<dbReference type="RefSeq" id="WP_157508819.1">
    <property type="nucleotide sequence ID" value="NZ_LAIR01000002.1"/>
</dbReference>
<feature type="transmembrane region" description="Helical" evidence="1">
    <location>
        <begin position="85"/>
        <end position="116"/>
    </location>
</feature>
<keyword evidence="3" id="KW-1185">Reference proteome</keyword>
<reference evidence="2" key="1">
    <citation type="submission" date="2015-03" db="EMBL/GenBank/DDBJ databases">
        <title>Emergence of plasmid-mediated VIM-4 carbapenemase in Citrobacter freundii, co-harbouring armA, CTX-M-3, TEM-1 and QnrB at a cancer centre in Bulgaria.</title>
        <authorList>
            <person name="Sabtcheva S.D."/>
            <person name="Ivanov I.N."/>
        </authorList>
    </citation>
    <scope>NUCLEOTIDE SEQUENCE</scope>
    <source>
        <strain evidence="2">C296001</strain>
    </source>
</reference>
<accession>A0A0L6CJK9</accession>
<keyword evidence="1" id="KW-0472">Membrane</keyword>
<keyword evidence="1" id="KW-1133">Transmembrane helix</keyword>
<organism evidence="2 3">
    <name type="scientific">Luteipulveratus halotolerans</name>
    <dbReference type="NCBI Taxonomy" id="1631356"/>
    <lineage>
        <taxon>Bacteria</taxon>
        <taxon>Bacillati</taxon>
        <taxon>Actinomycetota</taxon>
        <taxon>Actinomycetes</taxon>
        <taxon>Micrococcales</taxon>
        <taxon>Dermacoccaceae</taxon>
        <taxon>Luteipulveratus</taxon>
    </lineage>
</organism>
<proteinExistence type="predicted"/>
<keyword evidence="1" id="KW-0812">Transmembrane</keyword>
<evidence type="ECO:0000313" key="3">
    <source>
        <dbReference type="Proteomes" id="UP000037397"/>
    </source>
</evidence>
<dbReference type="Proteomes" id="UP000037397">
    <property type="component" value="Unassembled WGS sequence"/>
</dbReference>
<gene>
    <name evidence="2" type="ORF">VV01_12010</name>
</gene>
<dbReference type="AlphaFoldDB" id="A0A0L6CJK9"/>
<protein>
    <submittedName>
        <fullName evidence="2">Uncharacterized protein</fullName>
    </submittedName>
</protein>
<feature type="transmembrane region" description="Helical" evidence="1">
    <location>
        <begin position="54"/>
        <end position="73"/>
    </location>
</feature>
<dbReference type="EMBL" id="LAIR01000002">
    <property type="protein sequence ID" value="KNX37703.1"/>
    <property type="molecule type" value="Genomic_DNA"/>
</dbReference>
<evidence type="ECO:0000313" key="2">
    <source>
        <dbReference type="EMBL" id="KNX37703.1"/>
    </source>
</evidence>
<name>A0A0L6CJK9_9MICO</name>
<evidence type="ECO:0000256" key="1">
    <source>
        <dbReference type="SAM" id="Phobius"/>
    </source>
</evidence>
<comment type="caution">
    <text evidence="2">The sequence shown here is derived from an EMBL/GenBank/DDBJ whole genome shotgun (WGS) entry which is preliminary data.</text>
</comment>
<feature type="transmembrane region" description="Helical" evidence="1">
    <location>
        <begin position="21"/>
        <end position="42"/>
    </location>
</feature>